<dbReference type="InParanoid" id="A0A2T3A623"/>
<evidence type="ECO:0000256" key="1">
    <source>
        <dbReference type="SAM" id="SignalP"/>
    </source>
</evidence>
<proteinExistence type="predicted"/>
<gene>
    <name evidence="2" type="ORF">BD289DRAFT_280384</name>
</gene>
<evidence type="ECO:0000313" key="3">
    <source>
        <dbReference type="Proteomes" id="UP000241462"/>
    </source>
</evidence>
<organism evidence="2 3">
    <name type="scientific">Coniella lustricola</name>
    <dbReference type="NCBI Taxonomy" id="2025994"/>
    <lineage>
        <taxon>Eukaryota</taxon>
        <taxon>Fungi</taxon>
        <taxon>Dikarya</taxon>
        <taxon>Ascomycota</taxon>
        <taxon>Pezizomycotina</taxon>
        <taxon>Sordariomycetes</taxon>
        <taxon>Sordariomycetidae</taxon>
        <taxon>Diaporthales</taxon>
        <taxon>Schizoparmaceae</taxon>
        <taxon>Coniella</taxon>
    </lineage>
</organism>
<protein>
    <recommendedName>
        <fullName evidence="4">Secreted protein</fullName>
    </recommendedName>
</protein>
<dbReference type="Proteomes" id="UP000241462">
    <property type="component" value="Unassembled WGS sequence"/>
</dbReference>
<evidence type="ECO:0008006" key="4">
    <source>
        <dbReference type="Google" id="ProtNLM"/>
    </source>
</evidence>
<sequence>MPEEHFVKMASGLFANPMVLLCLAPLISSTCTLCLAREQCVIYNTFVHPDLQPSSTPSSRCGGNRFSRPTTLNVFCSHSP</sequence>
<feature type="signal peptide" evidence="1">
    <location>
        <begin position="1"/>
        <end position="36"/>
    </location>
</feature>
<dbReference type="AlphaFoldDB" id="A0A2T3A623"/>
<keyword evidence="1" id="KW-0732">Signal</keyword>
<dbReference type="OrthoDB" id="1523883at2759"/>
<evidence type="ECO:0000313" key="2">
    <source>
        <dbReference type="EMBL" id="PSR83582.1"/>
    </source>
</evidence>
<name>A0A2T3A623_9PEZI</name>
<keyword evidence="3" id="KW-1185">Reference proteome</keyword>
<dbReference type="EMBL" id="KZ678458">
    <property type="protein sequence ID" value="PSR83582.1"/>
    <property type="molecule type" value="Genomic_DNA"/>
</dbReference>
<reference evidence="2 3" key="1">
    <citation type="journal article" date="2018" name="Mycol. Prog.">
        <title>Coniella lustricola, a new species from submerged detritus.</title>
        <authorList>
            <person name="Raudabaugh D.B."/>
            <person name="Iturriaga T."/>
            <person name="Carver A."/>
            <person name="Mondo S."/>
            <person name="Pangilinan J."/>
            <person name="Lipzen A."/>
            <person name="He G."/>
            <person name="Amirebrahimi M."/>
            <person name="Grigoriev I.V."/>
            <person name="Miller A.N."/>
        </authorList>
    </citation>
    <scope>NUCLEOTIDE SEQUENCE [LARGE SCALE GENOMIC DNA]</scope>
    <source>
        <strain evidence="2 3">B22-T-1</strain>
    </source>
</reference>
<feature type="chain" id="PRO_5015591415" description="Secreted protein" evidence="1">
    <location>
        <begin position="37"/>
        <end position="80"/>
    </location>
</feature>
<accession>A0A2T3A623</accession>